<reference evidence="4 5" key="1">
    <citation type="submission" date="2024-05" db="EMBL/GenBank/DDBJ databases">
        <authorList>
            <person name="Jiang F."/>
        </authorList>
    </citation>
    <scope>NUCLEOTIDE SEQUENCE [LARGE SCALE GENOMIC DNA]</scope>
    <source>
        <strain evidence="4 5">LZ166</strain>
    </source>
</reference>
<feature type="domain" description="SHSP" evidence="3">
    <location>
        <begin position="63"/>
        <end position="177"/>
    </location>
</feature>
<dbReference type="Pfam" id="PF00011">
    <property type="entry name" value="HSP20"/>
    <property type="match status" value="1"/>
</dbReference>
<evidence type="ECO:0000256" key="2">
    <source>
        <dbReference type="RuleBase" id="RU003616"/>
    </source>
</evidence>
<name>A0ABV3SQI0_9HYPH</name>
<gene>
    <name evidence="4" type="ORF">ABGN05_25800</name>
</gene>
<dbReference type="InterPro" id="IPR008978">
    <property type="entry name" value="HSP20-like_chaperone"/>
</dbReference>
<dbReference type="RefSeq" id="WP_367956902.1">
    <property type="nucleotide sequence ID" value="NZ_JBDPGJ010000007.1"/>
</dbReference>
<comment type="similarity">
    <text evidence="1 2">Belongs to the small heat shock protein (HSP20) family.</text>
</comment>
<evidence type="ECO:0000256" key="1">
    <source>
        <dbReference type="PROSITE-ProRule" id="PRU00285"/>
    </source>
</evidence>
<evidence type="ECO:0000313" key="5">
    <source>
        <dbReference type="Proteomes" id="UP001556692"/>
    </source>
</evidence>
<dbReference type="Gene3D" id="2.60.40.790">
    <property type="match status" value="1"/>
</dbReference>
<dbReference type="Proteomes" id="UP001556692">
    <property type="component" value="Unassembled WGS sequence"/>
</dbReference>
<evidence type="ECO:0000259" key="3">
    <source>
        <dbReference type="PROSITE" id="PS01031"/>
    </source>
</evidence>
<accession>A0ABV3SQI0</accession>
<dbReference type="InterPro" id="IPR031107">
    <property type="entry name" value="Small_HSP"/>
</dbReference>
<protein>
    <submittedName>
        <fullName evidence="4">Hsp20/alpha crystallin family protein</fullName>
    </submittedName>
</protein>
<dbReference type="EMBL" id="JBDPGJ010000007">
    <property type="protein sequence ID" value="MEX0409061.1"/>
    <property type="molecule type" value="Genomic_DNA"/>
</dbReference>
<organism evidence="4 5">
    <name type="scientific">Aquibium pacificus</name>
    <dbReference type="NCBI Taxonomy" id="3153579"/>
    <lineage>
        <taxon>Bacteria</taxon>
        <taxon>Pseudomonadati</taxon>
        <taxon>Pseudomonadota</taxon>
        <taxon>Alphaproteobacteria</taxon>
        <taxon>Hyphomicrobiales</taxon>
        <taxon>Phyllobacteriaceae</taxon>
        <taxon>Aquibium</taxon>
    </lineage>
</organism>
<sequence length="177" mass="19873">MAESATKLTVKNDNKQPARKDEAWLPLTNLRREIDRLFDDFHPFSRGFPFGGAKDLELAWPKAAAWQVAPAMDLAEKEGEYEISAELPGLDDKNVEVKVASGTLTIKGEKSEETEEKEKDYYLSERRYGSFQRSFRIPEGVDVDKIEANLTKGVLTVKLPKSAEAKKDEKKIAVKAA</sequence>
<dbReference type="CDD" id="cd06464">
    <property type="entry name" value="ACD_sHsps-like"/>
    <property type="match status" value="1"/>
</dbReference>
<keyword evidence="5" id="KW-1185">Reference proteome</keyword>
<dbReference type="SUPFAM" id="SSF49764">
    <property type="entry name" value="HSP20-like chaperones"/>
    <property type="match status" value="1"/>
</dbReference>
<evidence type="ECO:0000313" key="4">
    <source>
        <dbReference type="EMBL" id="MEX0409061.1"/>
    </source>
</evidence>
<proteinExistence type="inferred from homology"/>
<comment type="caution">
    <text evidence="4">The sequence shown here is derived from an EMBL/GenBank/DDBJ whole genome shotgun (WGS) entry which is preliminary data.</text>
</comment>
<dbReference type="PROSITE" id="PS01031">
    <property type="entry name" value="SHSP"/>
    <property type="match status" value="1"/>
</dbReference>
<dbReference type="InterPro" id="IPR002068">
    <property type="entry name" value="A-crystallin/Hsp20_dom"/>
</dbReference>
<dbReference type="PANTHER" id="PTHR11527">
    <property type="entry name" value="HEAT-SHOCK PROTEIN 20 FAMILY MEMBER"/>
    <property type="match status" value="1"/>
</dbReference>